<dbReference type="EMBL" id="CP144752">
    <property type="protein sequence ID" value="WVZ90718.1"/>
    <property type="molecule type" value="Genomic_DNA"/>
</dbReference>
<keyword evidence="2" id="KW-1185">Reference proteome</keyword>
<name>A0AAQ3X9H5_PASNO</name>
<evidence type="ECO:0000313" key="2">
    <source>
        <dbReference type="Proteomes" id="UP001341281"/>
    </source>
</evidence>
<evidence type="ECO:0000313" key="1">
    <source>
        <dbReference type="EMBL" id="WVZ90718.1"/>
    </source>
</evidence>
<organism evidence="1 2">
    <name type="scientific">Paspalum notatum var. saurae</name>
    <dbReference type="NCBI Taxonomy" id="547442"/>
    <lineage>
        <taxon>Eukaryota</taxon>
        <taxon>Viridiplantae</taxon>
        <taxon>Streptophyta</taxon>
        <taxon>Embryophyta</taxon>
        <taxon>Tracheophyta</taxon>
        <taxon>Spermatophyta</taxon>
        <taxon>Magnoliopsida</taxon>
        <taxon>Liliopsida</taxon>
        <taxon>Poales</taxon>
        <taxon>Poaceae</taxon>
        <taxon>PACMAD clade</taxon>
        <taxon>Panicoideae</taxon>
        <taxon>Andropogonodae</taxon>
        <taxon>Paspaleae</taxon>
        <taxon>Paspalinae</taxon>
        <taxon>Paspalum</taxon>
    </lineage>
</organism>
<dbReference type="Proteomes" id="UP001341281">
    <property type="component" value="Chromosome 08"/>
</dbReference>
<gene>
    <name evidence="1" type="ORF">U9M48_036997</name>
</gene>
<proteinExistence type="predicted"/>
<sequence length="92" mass="10299">KWVETFISGGSIGVNVNEESELYCFGNAQDTLDQHMEIFGCKDGEFPFSYLGIPIHLKKLRNADWKKKLRNGLRDALEVGKANNCPQGADSH</sequence>
<accession>A0AAQ3X9H5</accession>
<dbReference type="AlphaFoldDB" id="A0AAQ3X9H5"/>
<reference evidence="1 2" key="1">
    <citation type="submission" date="2024-02" db="EMBL/GenBank/DDBJ databases">
        <title>High-quality chromosome-scale genome assembly of Pensacola bahiagrass (Paspalum notatum Flugge var. saurae).</title>
        <authorList>
            <person name="Vega J.M."/>
            <person name="Podio M."/>
            <person name="Orjuela J."/>
            <person name="Siena L.A."/>
            <person name="Pessino S.C."/>
            <person name="Combes M.C."/>
            <person name="Mariac C."/>
            <person name="Albertini E."/>
            <person name="Pupilli F."/>
            <person name="Ortiz J.P.A."/>
            <person name="Leblanc O."/>
        </authorList>
    </citation>
    <scope>NUCLEOTIDE SEQUENCE [LARGE SCALE GENOMIC DNA]</scope>
    <source>
        <strain evidence="1">R1</strain>
        <tissue evidence="1">Leaf</tissue>
    </source>
</reference>
<protein>
    <submittedName>
        <fullName evidence="1">Uncharacterized protein</fullName>
    </submittedName>
</protein>
<feature type="non-terminal residue" evidence="1">
    <location>
        <position position="1"/>
    </location>
</feature>